<dbReference type="Proteomes" id="UP000030765">
    <property type="component" value="Unassembled WGS sequence"/>
</dbReference>
<evidence type="ECO:0000313" key="2">
    <source>
        <dbReference type="EMBL" id="KFB38982.1"/>
    </source>
</evidence>
<dbReference type="EMBL" id="ATLV01014572">
    <property type="status" value="NOT_ANNOTATED_CDS"/>
    <property type="molecule type" value="Genomic_DNA"/>
</dbReference>
<dbReference type="VEuPathDB" id="VectorBase:ASIC006571"/>
<sequence length="99" mass="11515">MSLKPFDIEVDPPNEELMEIARRELRETPEIREAALEELRALLKEAKDMHFSDDKEFLLIFLRPCHFYAESALKMVSKGTHGKGSRFRSNKDDVNSVHL</sequence>
<feature type="compositionally biased region" description="Basic and acidic residues" evidence="1">
    <location>
        <begin position="89"/>
        <end position="99"/>
    </location>
</feature>
<dbReference type="EMBL" id="KE524975">
    <property type="protein sequence ID" value="KFB38982.1"/>
    <property type="molecule type" value="Genomic_DNA"/>
</dbReference>
<feature type="region of interest" description="Disordered" evidence="1">
    <location>
        <begin position="79"/>
        <end position="99"/>
    </location>
</feature>
<dbReference type="STRING" id="74873.A0A084VLY8"/>
<gene>
    <name evidence="2" type="ORF">ZHAS_00006571</name>
</gene>
<evidence type="ECO:0000313" key="3">
    <source>
        <dbReference type="EnsemblMetazoa" id="ASIC006571-PA"/>
    </source>
</evidence>
<organism evidence="2">
    <name type="scientific">Anopheles sinensis</name>
    <name type="common">Mosquito</name>
    <dbReference type="NCBI Taxonomy" id="74873"/>
    <lineage>
        <taxon>Eukaryota</taxon>
        <taxon>Metazoa</taxon>
        <taxon>Ecdysozoa</taxon>
        <taxon>Arthropoda</taxon>
        <taxon>Hexapoda</taxon>
        <taxon>Insecta</taxon>
        <taxon>Pterygota</taxon>
        <taxon>Neoptera</taxon>
        <taxon>Endopterygota</taxon>
        <taxon>Diptera</taxon>
        <taxon>Nematocera</taxon>
        <taxon>Culicoidea</taxon>
        <taxon>Culicidae</taxon>
        <taxon>Anophelinae</taxon>
        <taxon>Anopheles</taxon>
    </lineage>
</organism>
<dbReference type="SUPFAM" id="SSF46938">
    <property type="entry name" value="CRAL/TRIO N-terminal domain"/>
    <property type="match status" value="1"/>
</dbReference>
<proteinExistence type="predicted"/>
<protein>
    <submittedName>
        <fullName evidence="2">AGAP009385-PA-like protein</fullName>
    </submittedName>
</protein>
<reference evidence="2 4" key="1">
    <citation type="journal article" date="2014" name="BMC Genomics">
        <title>Genome sequence of Anopheles sinensis provides insight into genetics basis of mosquito competence for malaria parasites.</title>
        <authorList>
            <person name="Zhou D."/>
            <person name="Zhang D."/>
            <person name="Ding G."/>
            <person name="Shi L."/>
            <person name="Hou Q."/>
            <person name="Ye Y."/>
            <person name="Xu Y."/>
            <person name="Zhou H."/>
            <person name="Xiong C."/>
            <person name="Li S."/>
            <person name="Yu J."/>
            <person name="Hong S."/>
            <person name="Yu X."/>
            <person name="Zou P."/>
            <person name="Chen C."/>
            <person name="Chang X."/>
            <person name="Wang W."/>
            <person name="Lv Y."/>
            <person name="Sun Y."/>
            <person name="Ma L."/>
            <person name="Shen B."/>
            <person name="Zhu C."/>
        </authorList>
    </citation>
    <scope>NUCLEOTIDE SEQUENCE [LARGE SCALE GENOMIC DNA]</scope>
</reference>
<dbReference type="Gene3D" id="1.10.8.20">
    <property type="entry name" value="N-terminal domain of phosphatidylinositol transfer protein sec14p"/>
    <property type="match status" value="1"/>
</dbReference>
<accession>A0A084VLY8</accession>
<dbReference type="OrthoDB" id="75724at2759"/>
<dbReference type="VEuPathDB" id="VectorBase:ASIS020887"/>
<evidence type="ECO:0000256" key="1">
    <source>
        <dbReference type="SAM" id="MobiDB-lite"/>
    </source>
</evidence>
<name>A0A084VLY8_ANOSI</name>
<reference evidence="3" key="2">
    <citation type="submission" date="2020-05" db="UniProtKB">
        <authorList>
            <consortium name="EnsemblMetazoa"/>
        </authorList>
    </citation>
    <scope>IDENTIFICATION</scope>
</reference>
<evidence type="ECO:0000313" key="4">
    <source>
        <dbReference type="Proteomes" id="UP000030765"/>
    </source>
</evidence>
<keyword evidence="4" id="KW-1185">Reference proteome</keyword>
<dbReference type="AlphaFoldDB" id="A0A084VLY8"/>
<dbReference type="EnsemblMetazoa" id="ASIC006571-RA">
    <property type="protein sequence ID" value="ASIC006571-PA"/>
    <property type="gene ID" value="ASIC006571"/>
</dbReference>
<dbReference type="InterPro" id="IPR036273">
    <property type="entry name" value="CRAL/TRIO_N_dom_sf"/>
</dbReference>